<dbReference type="InterPro" id="IPR000836">
    <property type="entry name" value="PRTase_dom"/>
</dbReference>
<dbReference type="RefSeq" id="WP_106990995.1">
    <property type="nucleotide sequence ID" value="NZ_KZ679094.1"/>
</dbReference>
<dbReference type="SUPFAM" id="SSF53271">
    <property type="entry name" value="PRTase-like"/>
    <property type="match status" value="1"/>
</dbReference>
<protein>
    <submittedName>
        <fullName evidence="2">Phosphoribosyl transferase</fullName>
    </submittedName>
</protein>
<dbReference type="EMBL" id="PVLF01000017">
    <property type="protein sequence ID" value="PRH81829.1"/>
    <property type="molecule type" value="Genomic_DNA"/>
</dbReference>
<dbReference type="InterPro" id="IPR029057">
    <property type="entry name" value="PRTase-like"/>
</dbReference>
<dbReference type="OrthoDB" id="9810066at2"/>
<name>A0A2P6M768_9GAMM</name>
<proteinExistence type="predicted"/>
<evidence type="ECO:0000313" key="2">
    <source>
        <dbReference type="EMBL" id="PRH81829.1"/>
    </source>
</evidence>
<organism evidence="2 3">
    <name type="scientific">Arenimonas caeni</name>
    <dbReference type="NCBI Taxonomy" id="2058085"/>
    <lineage>
        <taxon>Bacteria</taxon>
        <taxon>Pseudomonadati</taxon>
        <taxon>Pseudomonadota</taxon>
        <taxon>Gammaproteobacteria</taxon>
        <taxon>Lysobacterales</taxon>
        <taxon>Lysobacteraceae</taxon>
        <taxon>Arenimonas</taxon>
    </lineage>
</organism>
<dbReference type="Proteomes" id="UP000241736">
    <property type="component" value="Unassembled WGS sequence"/>
</dbReference>
<dbReference type="Pfam" id="PF00156">
    <property type="entry name" value="Pribosyltran"/>
    <property type="match status" value="1"/>
</dbReference>
<comment type="caution">
    <text evidence="2">The sequence shown here is derived from an EMBL/GenBank/DDBJ whole genome shotgun (WGS) entry which is preliminary data.</text>
</comment>
<keyword evidence="2" id="KW-0808">Transferase</keyword>
<evidence type="ECO:0000259" key="1">
    <source>
        <dbReference type="Pfam" id="PF00156"/>
    </source>
</evidence>
<reference evidence="2 3" key="1">
    <citation type="submission" date="2018-03" db="EMBL/GenBank/DDBJ databases">
        <title>Arenimonas caeni sp. nov., isolated from activated sludge.</title>
        <authorList>
            <person name="Liu H."/>
        </authorList>
    </citation>
    <scope>NUCLEOTIDE SEQUENCE [LARGE SCALE GENOMIC DNA]</scope>
    <source>
        <strain evidence="3">z29</strain>
    </source>
</reference>
<dbReference type="Gene3D" id="3.40.50.2020">
    <property type="match status" value="1"/>
</dbReference>
<dbReference type="Gene3D" id="3.30.1310.20">
    <property type="entry name" value="PRTase-like"/>
    <property type="match status" value="1"/>
</dbReference>
<accession>A0A2P6M768</accession>
<feature type="domain" description="Phosphoribosyltransferase" evidence="1">
    <location>
        <begin position="30"/>
        <end position="184"/>
    </location>
</feature>
<sequence>MEHRFRDRRDAGQALARALAGWRGVPGLQVLALPRGGVPVAAEVATALDAPLDVLVVRKVGWPAQPEVALAAIASGGAMVTNPHVLAVAGVEPDELEALAAAERRELERRERAYRGGRPPLDVAGRPVLVVDDGLATGATMLAALSALRALDVGKLGVAVPVGSPESVRRCRELADEVTCLLTPRDFGAVGAYYDLFPQVADEEVRHLLSR</sequence>
<keyword evidence="3" id="KW-1185">Reference proteome</keyword>
<dbReference type="GO" id="GO:0016740">
    <property type="term" value="F:transferase activity"/>
    <property type="evidence" value="ECO:0007669"/>
    <property type="project" value="UniProtKB-KW"/>
</dbReference>
<dbReference type="CDD" id="cd06223">
    <property type="entry name" value="PRTases_typeI"/>
    <property type="match status" value="1"/>
</dbReference>
<gene>
    <name evidence="2" type="ORF">C6N40_10590</name>
</gene>
<evidence type="ECO:0000313" key="3">
    <source>
        <dbReference type="Proteomes" id="UP000241736"/>
    </source>
</evidence>
<dbReference type="AlphaFoldDB" id="A0A2P6M768"/>